<accession>A0A8J2XEP3</accession>
<protein>
    <submittedName>
        <fullName evidence="2">Uncharacterized protein</fullName>
    </submittedName>
</protein>
<gene>
    <name evidence="2" type="ORF">GCM10011531_06090</name>
</gene>
<proteinExistence type="predicted"/>
<keyword evidence="3" id="KW-1185">Reference proteome</keyword>
<dbReference type="AlphaFoldDB" id="A0A8J2XEP3"/>
<comment type="caution">
    <text evidence="2">The sequence shown here is derived from an EMBL/GenBank/DDBJ whole genome shotgun (WGS) entry which is preliminary data.</text>
</comment>
<keyword evidence="1" id="KW-0175">Coiled coil</keyword>
<evidence type="ECO:0000313" key="3">
    <source>
        <dbReference type="Proteomes" id="UP000598120"/>
    </source>
</evidence>
<evidence type="ECO:0000256" key="1">
    <source>
        <dbReference type="SAM" id="Coils"/>
    </source>
</evidence>
<name>A0A8J2XEP3_9FLAO</name>
<dbReference type="Proteomes" id="UP000598120">
    <property type="component" value="Unassembled WGS sequence"/>
</dbReference>
<reference evidence="2 3" key="1">
    <citation type="journal article" date="2014" name="Int. J. Syst. Evol. Microbiol.">
        <title>Complete genome sequence of Corynebacterium casei LMG S-19264T (=DSM 44701T), isolated from a smear-ripened cheese.</title>
        <authorList>
            <consortium name="US DOE Joint Genome Institute (JGI-PGF)"/>
            <person name="Walter F."/>
            <person name="Albersmeier A."/>
            <person name="Kalinowski J."/>
            <person name="Ruckert C."/>
        </authorList>
    </citation>
    <scope>NUCLEOTIDE SEQUENCE [LARGE SCALE GENOMIC DNA]</scope>
    <source>
        <strain evidence="2 3">CGMCC 1.15295</strain>
    </source>
</reference>
<evidence type="ECO:0000313" key="2">
    <source>
        <dbReference type="EMBL" id="GFZ79230.1"/>
    </source>
</evidence>
<sequence length="102" mass="12105">MNDALIILSIIGLLFSAMYVYSYSSEYLAERKLRAIEKRQLQKEAQINEQHALKEKIISEKYEKLQQRSNEIKAEFERLSQFRQNVFQKHSLKNKNNNVNIA</sequence>
<feature type="coiled-coil region" evidence="1">
    <location>
        <begin position="55"/>
        <end position="82"/>
    </location>
</feature>
<dbReference type="EMBL" id="BMIC01000001">
    <property type="protein sequence ID" value="GFZ79230.1"/>
    <property type="molecule type" value="Genomic_DNA"/>
</dbReference>
<dbReference type="RefSeq" id="WP_188604863.1">
    <property type="nucleotide sequence ID" value="NZ_BMIC01000001.1"/>
</dbReference>
<organism evidence="2 3">
    <name type="scientific">Aquaticitalea lipolytica</name>
    <dbReference type="NCBI Taxonomy" id="1247562"/>
    <lineage>
        <taxon>Bacteria</taxon>
        <taxon>Pseudomonadati</taxon>
        <taxon>Bacteroidota</taxon>
        <taxon>Flavobacteriia</taxon>
        <taxon>Flavobacteriales</taxon>
        <taxon>Flavobacteriaceae</taxon>
        <taxon>Aquaticitalea</taxon>
    </lineage>
</organism>